<accession>A0A484X9E9</accession>
<protein>
    <submittedName>
        <fullName evidence="1">Uncharacterized protein</fullName>
    </submittedName>
</protein>
<gene>
    <name evidence="1" type="ORF">NCTC12126_01903</name>
</gene>
<dbReference type="EMBL" id="CAADIW010000008">
    <property type="protein sequence ID" value="VFS19887.1"/>
    <property type="molecule type" value="Genomic_DNA"/>
</dbReference>
<organism evidence="1 2">
    <name type="scientific">Enterobacter cancerogenus</name>
    <dbReference type="NCBI Taxonomy" id="69218"/>
    <lineage>
        <taxon>Bacteria</taxon>
        <taxon>Pseudomonadati</taxon>
        <taxon>Pseudomonadota</taxon>
        <taxon>Gammaproteobacteria</taxon>
        <taxon>Enterobacterales</taxon>
        <taxon>Enterobacteriaceae</taxon>
        <taxon>Enterobacter</taxon>
        <taxon>Enterobacter cloacae complex</taxon>
    </lineage>
</organism>
<evidence type="ECO:0000313" key="2">
    <source>
        <dbReference type="Proteomes" id="UP000351155"/>
    </source>
</evidence>
<evidence type="ECO:0000313" key="1">
    <source>
        <dbReference type="EMBL" id="VFS19887.1"/>
    </source>
</evidence>
<name>A0A484X9E9_9ENTR</name>
<dbReference type="Proteomes" id="UP000351155">
    <property type="component" value="Unassembled WGS sequence"/>
</dbReference>
<proteinExistence type="predicted"/>
<reference evidence="1 2" key="1">
    <citation type="submission" date="2019-03" db="EMBL/GenBank/DDBJ databases">
        <authorList>
            <consortium name="Pathogen Informatics"/>
        </authorList>
    </citation>
    <scope>NUCLEOTIDE SEQUENCE [LARGE SCALE GENOMIC DNA]</scope>
    <source>
        <strain evidence="1 2">NCTC12126</strain>
    </source>
</reference>
<sequence>MQRLRQRVTHAGNRPNQVGARTQVRHFTQILNAVAFCRHRVGIRIFNPARDFDSGSLNFETLTLTRRCHNHAGDNNGTTRCQVQNVIIVIGQRIIDDGLYRIKAGTVIDGEEGDASFRISASTHPSAHGDFLVNGDTALEYVGYRHNAHNILSVNSRKK</sequence>
<dbReference type="AlphaFoldDB" id="A0A484X9E9"/>